<name>A0A6B8RRF3_9BACL</name>
<evidence type="ECO:0000313" key="2">
    <source>
        <dbReference type="Proteomes" id="UP000426246"/>
    </source>
</evidence>
<proteinExistence type="predicted"/>
<sequence>MFEVEYTIEEDVYKYPILRFILQPLVENALYHGIRDSGRKGIIAIGAYLKEIMYSFRILFQN</sequence>
<protein>
    <submittedName>
        <fullName evidence="1">Uncharacterized protein</fullName>
    </submittedName>
</protein>
<dbReference type="EMBL" id="CP034235">
    <property type="protein sequence ID" value="QGQ98437.1"/>
    <property type="molecule type" value="Genomic_DNA"/>
</dbReference>
<dbReference type="RefSeq" id="WP_155703542.1">
    <property type="nucleotide sequence ID" value="NZ_CP034235.1"/>
</dbReference>
<evidence type="ECO:0000313" key="1">
    <source>
        <dbReference type="EMBL" id="QGQ98437.1"/>
    </source>
</evidence>
<dbReference type="Proteomes" id="UP000426246">
    <property type="component" value="Chromosome"/>
</dbReference>
<accession>A0A6B8RRF3</accession>
<organism evidence="1 2">
    <name type="scientific">Paenibacillus psychroresistens</name>
    <dbReference type="NCBI Taxonomy" id="1778678"/>
    <lineage>
        <taxon>Bacteria</taxon>
        <taxon>Bacillati</taxon>
        <taxon>Bacillota</taxon>
        <taxon>Bacilli</taxon>
        <taxon>Bacillales</taxon>
        <taxon>Paenibacillaceae</taxon>
        <taxon>Paenibacillus</taxon>
    </lineage>
</organism>
<reference evidence="2" key="1">
    <citation type="submission" date="2018-11" db="EMBL/GenBank/DDBJ databases">
        <title>Complete genome sequence of Paenibacillus sp. ML311-T8.</title>
        <authorList>
            <person name="Nam Y.-D."/>
            <person name="Kang J."/>
            <person name="Chung W.-H."/>
            <person name="Park Y.S."/>
        </authorList>
    </citation>
    <scope>NUCLEOTIDE SEQUENCE [LARGE SCALE GENOMIC DNA]</scope>
    <source>
        <strain evidence="2">ML311-T8</strain>
    </source>
</reference>
<dbReference type="AlphaFoldDB" id="A0A6B8RRF3"/>
<gene>
    <name evidence="1" type="ORF">EHS13_27900</name>
</gene>
<keyword evidence="2" id="KW-1185">Reference proteome</keyword>
<dbReference type="KEGG" id="ppsc:EHS13_27900"/>